<dbReference type="RefSeq" id="WP_377725983.1">
    <property type="nucleotide sequence ID" value="NZ_JBHSEW010000008.1"/>
</dbReference>
<proteinExistence type="predicted"/>
<dbReference type="InterPro" id="IPR034122">
    <property type="entry name" value="Retropepsin-like_bacterial"/>
</dbReference>
<evidence type="ECO:0000313" key="2">
    <source>
        <dbReference type="EMBL" id="MFC4622522.1"/>
    </source>
</evidence>
<evidence type="ECO:0000256" key="1">
    <source>
        <dbReference type="SAM" id="Phobius"/>
    </source>
</evidence>
<dbReference type="GO" id="GO:0008233">
    <property type="term" value="F:peptidase activity"/>
    <property type="evidence" value="ECO:0007669"/>
    <property type="project" value="UniProtKB-KW"/>
</dbReference>
<reference evidence="3" key="1">
    <citation type="journal article" date="2019" name="Int. J. Syst. Evol. Microbiol.">
        <title>The Global Catalogue of Microorganisms (GCM) 10K type strain sequencing project: providing services to taxonomists for standard genome sequencing and annotation.</title>
        <authorList>
            <consortium name="The Broad Institute Genomics Platform"/>
            <consortium name="The Broad Institute Genome Sequencing Center for Infectious Disease"/>
            <person name="Wu L."/>
            <person name="Ma J."/>
        </authorList>
    </citation>
    <scope>NUCLEOTIDE SEQUENCE [LARGE SCALE GENOMIC DNA]</scope>
    <source>
        <strain evidence="3">JCM 11650</strain>
    </source>
</reference>
<protein>
    <submittedName>
        <fullName evidence="2">TIGR02281 family clan AA aspartic protease</fullName>
    </submittedName>
</protein>
<name>A0ABV9GWZ1_9BURK</name>
<evidence type="ECO:0000313" key="3">
    <source>
        <dbReference type="Proteomes" id="UP001595967"/>
    </source>
</evidence>
<dbReference type="InterPro" id="IPR011969">
    <property type="entry name" value="Clan_AA_Asp_peptidase_C"/>
</dbReference>
<feature type="transmembrane region" description="Helical" evidence="1">
    <location>
        <begin position="12"/>
        <end position="32"/>
    </location>
</feature>
<dbReference type="EMBL" id="JBHSEW010000008">
    <property type="protein sequence ID" value="MFC4622522.1"/>
    <property type="molecule type" value="Genomic_DNA"/>
</dbReference>
<keyword evidence="1" id="KW-0812">Transmembrane</keyword>
<dbReference type="Pfam" id="PF13975">
    <property type="entry name" value="gag-asp_proteas"/>
    <property type="match status" value="1"/>
</dbReference>
<keyword evidence="2" id="KW-0378">Hydrolase</keyword>
<dbReference type="InterPro" id="IPR001969">
    <property type="entry name" value="Aspartic_peptidase_AS"/>
</dbReference>
<dbReference type="Proteomes" id="UP001595967">
    <property type="component" value="Unassembled WGS sequence"/>
</dbReference>
<dbReference type="NCBIfam" id="TIGR02281">
    <property type="entry name" value="clan_AA_DTGA"/>
    <property type="match status" value="1"/>
</dbReference>
<sequence length="168" mass="18262">MNTPSQTTRHAVWRMHAGIAIFWVAVLGLLYLGMERYLQPSAAVVTSSGSLQIERHRDGHFYVDGSINGQPVRFMVDTGATYIAVTDALAERAGLHGGEAVQFATANGTRMGRLVRAERITAGPLAVDNLTVGTGYTGKSEQDALLGQNFLRQFDVLMRGDALELRAR</sequence>
<organism evidence="2 3">
    <name type="scientific">Comamonas nitrativorans</name>
    <dbReference type="NCBI Taxonomy" id="108437"/>
    <lineage>
        <taxon>Bacteria</taxon>
        <taxon>Pseudomonadati</taxon>
        <taxon>Pseudomonadota</taxon>
        <taxon>Betaproteobacteria</taxon>
        <taxon>Burkholderiales</taxon>
        <taxon>Comamonadaceae</taxon>
        <taxon>Comamonas</taxon>
    </lineage>
</organism>
<dbReference type="GO" id="GO:0006508">
    <property type="term" value="P:proteolysis"/>
    <property type="evidence" value="ECO:0007669"/>
    <property type="project" value="UniProtKB-KW"/>
</dbReference>
<dbReference type="CDD" id="cd05483">
    <property type="entry name" value="retropepsin_like_bacteria"/>
    <property type="match status" value="1"/>
</dbReference>
<keyword evidence="3" id="KW-1185">Reference proteome</keyword>
<keyword evidence="1" id="KW-0472">Membrane</keyword>
<dbReference type="InterPro" id="IPR021109">
    <property type="entry name" value="Peptidase_aspartic_dom_sf"/>
</dbReference>
<keyword evidence="1" id="KW-1133">Transmembrane helix</keyword>
<comment type="caution">
    <text evidence="2">The sequence shown here is derived from an EMBL/GenBank/DDBJ whole genome shotgun (WGS) entry which is preliminary data.</text>
</comment>
<accession>A0ABV9GWZ1</accession>
<gene>
    <name evidence="2" type="ORF">ACFO3A_09870</name>
</gene>
<keyword evidence="2" id="KW-0645">Protease</keyword>
<dbReference type="SUPFAM" id="SSF50630">
    <property type="entry name" value="Acid proteases"/>
    <property type="match status" value="1"/>
</dbReference>
<dbReference type="PROSITE" id="PS00141">
    <property type="entry name" value="ASP_PROTEASE"/>
    <property type="match status" value="1"/>
</dbReference>
<dbReference type="Gene3D" id="2.40.70.10">
    <property type="entry name" value="Acid Proteases"/>
    <property type="match status" value="1"/>
</dbReference>